<evidence type="ECO:0000313" key="2">
    <source>
        <dbReference type="EMBL" id="BDR90972.1"/>
    </source>
</evidence>
<feature type="domain" description="Amidohydrolase-related" evidence="1">
    <location>
        <begin position="54"/>
        <end position="404"/>
    </location>
</feature>
<dbReference type="InterPro" id="IPR011059">
    <property type="entry name" value="Metal-dep_hydrolase_composite"/>
</dbReference>
<dbReference type="OrthoDB" id="24954at2157"/>
<dbReference type="InterPro" id="IPR057744">
    <property type="entry name" value="OTAase-like"/>
</dbReference>
<dbReference type="EMBL" id="BMNM01000006">
    <property type="protein sequence ID" value="GGI79713.1"/>
    <property type="molecule type" value="Genomic_DNA"/>
</dbReference>
<dbReference type="SUPFAM" id="SSF51556">
    <property type="entry name" value="Metallo-dependent hydrolases"/>
    <property type="match status" value="1"/>
</dbReference>
<dbReference type="Proteomes" id="UP001060771">
    <property type="component" value="Chromosome"/>
</dbReference>
<dbReference type="EMBL" id="AP026830">
    <property type="protein sequence ID" value="BDR90972.1"/>
    <property type="molecule type" value="Genomic_DNA"/>
</dbReference>
<proteinExistence type="predicted"/>
<dbReference type="RefSeq" id="WP_188603452.1">
    <property type="nucleotide sequence ID" value="NZ_AP026830.1"/>
</dbReference>
<dbReference type="GeneID" id="76205616"/>
<organism evidence="3 4">
    <name type="scientific">Vulcanisaeta souniana JCM 11219</name>
    <dbReference type="NCBI Taxonomy" id="1293586"/>
    <lineage>
        <taxon>Archaea</taxon>
        <taxon>Thermoproteota</taxon>
        <taxon>Thermoprotei</taxon>
        <taxon>Thermoproteales</taxon>
        <taxon>Thermoproteaceae</taxon>
        <taxon>Vulcanisaeta</taxon>
    </lineage>
</organism>
<keyword evidence="5" id="KW-1185">Reference proteome</keyword>
<dbReference type="InterPro" id="IPR006680">
    <property type="entry name" value="Amidohydro-rel"/>
</dbReference>
<dbReference type="Pfam" id="PF01979">
    <property type="entry name" value="Amidohydro_1"/>
    <property type="match status" value="1"/>
</dbReference>
<dbReference type="SUPFAM" id="SSF51338">
    <property type="entry name" value="Composite domain of metallo-dependent hydrolases"/>
    <property type="match status" value="1"/>
</dbReference>
<reference evidence="3" key="1">
    <citation type="journal article" date="2014" name="Int. J. Syst. Evol. Microbiol.">
        <title>Complete genome sequence of Corynebacterium casei LMG S-19264T (=DSM 44701T), isolated from a smear-ripened cheese.</title>
        <authorList>
            <consortium name="US DOE Joint Genome Institute (JGI-PGF)"/>
            <person name="Walter F."/>
            <person name="Albersmeier A."/>
            <person name="Kalinowski J."/>
            <person name="Ruckert C."/>
        </authorList>
    </citation>
    <scope>NUCLEOTIDE SEQUENCE</scope>
    <source>
        <strain evidence="3">JCM 11219</strain>
    </source>
</reference>
<dbReference type="InterPro" id="IPR032466">
    <property type="entry name" value="Metal_Hydrolase"/>
</dbReference>
<dbReference type="CDD" id="cd01299">
    <property type="entry name" value="Met_dep_hydrolase_A"/>
    <property type="match status" value="1"/>
</dbReference>
<dbReference type="AlphaFoldDB" id="A0A830EFD6"/>
<gene>
    <name evidence="3" type="ORF">GCM10007112_15810</name>
    <name evidence="2" type="ORF">Vsou_00650</name>
</gene>
<reference evidence="3" key="2">
    <citation type="submission" date="2020-09" db="EMBL/GenBank/DDBJ databases">
        <authorList>
            <person name="Sun Q."/>
            <person name="Ohkuma M."/>
        </authorList>
    </citation>
    <scope>NUCLEOTIDE SEQUENCE</scope>
    <source>
        <strain evidence="3">JCM 11219</strain>
    </source>
</reference>
<dbReference type="InterPro" id="IPR051781">
    <property type="entry name" value="Metallo-dep_Hydrolase"/>
</dbReference>
<sequence>MAGSTYDLVIRGGLVFDGEKSIGRQNIYVKGNVIVKVTTEELSAANEVDARDMFVMPGLIDTHLHLTGIKGGSLFMGYILDDARVRLLRAANWARELLIAGFTAVRDCGEPNSIALRNAINEGIVPGPRIIAAGAPLTQTFGHGELSHSIPLEWSIELGFAEICDGVDECRKAARKVLRSGADFIKIMATGGVLSQRDKPEWSQFTFDEIRAIVQEAEKVGTYVAAHAHGDLGARIAVEAGVRTIEHGTLLRDETLRLMAERGVSITPTMAIQELIYRYGKQIGIDPWGLEKIAEVRESVANVVRKAREYGVTIIMGTDLGFKTNLDIDMGKNWVELQLMTEIGGLSSIDTLRAATSNAARMLKINTGLIREGVLADIIVINGNPVENIKDVSRAITVIKDGKIAVEKGKLVG</sequence>
<reference evidence="5" key="3">
    <citation type="submission" date="2022-09" db="EMBL/GenBank/DDBJ databases">
        <title>Complete genome sequence of Vulcanisaeta souniana.</title>
        <authorList>
            <person name="Kato S."/>
            <person name="Itoh T."/>
            <person name="Ohkuma M."/>
        </authorList>
    </citation>
    <scope>NUCLEOTIDE SEQUENCE [LARGE SCALE GENOMIC DNA]</scope>
    <source>
        <strain evidence="5">JCM 11219</strain>
    </source>
</reference>
<accession>A0A830EFD6</accession>
<evidence type="ECO:0000313" key="3">
    <source>
        <dbReference type="EMBL" id="GGI79713.1"/>
    </source>
</evidence>
<dbReference type="PANTHER" id="PTHR43135:SF3">
    <property type="entry name" value="ALPHA-D-RIBOSE 1-METHYLPHOSPHONATE 5-TRIPHOSPHATE DIPHOSPHATASE"/>
    <property type="match status" value="1"/>
</dbReference>
<name>A0A830EFD6_9CREN</name>
<dbReference type="Proteomes" id="UP000657075">
    <property type="component" value="Unassembled WGS sequence"/>
</dbReference>
<reference evidence="2" key="4">
    <citation type="journal article" date="2023" name="Microbiol. Resour. Announc.">
        <title>Complete Genome Sequence of Vulcanisaeta souniana Strain IC-059, a Hyperthermophilic Archaeon Isolated from Hot Spring Water in Japan.</title>
        <authorList>
            <person name="Kato S."/>
            <person name="Itoh T."/>
            <person name="Wu L."/>
            <person name="Ma J."/>
            <person name="Ohkuma M."/>
        </authorList>
    </citation>
    <scope>NUCLEOTIDE SEQUENCE</scope>
    <source>
        <strain evidence="2">JCM 11219</strain>
    </source>
</reference>
<evidence type="ECO:0000313" key="4">
    <source>
        <dbReference type="Proteomes" id="UP000657075"/>
    </source>
</evidence>
<dbReference type="GO" id="GO:0016810">
    <property type="term" value="F:hydrolase activity, acting on carbon-nitrogen (but not peptide) bonds"/>
    <property type="evidence" value="ECO:0007669"/>
    <property type="project" value="InterPro"/>
</dbReference>
<evidence type="ECO:0000313" key="5">
    <source>
        <dbReference type="Proteomes" id="UP001060771"/>
    </source>
</evidence>
<dbReference type="PANTHER" id="PTHR43135">
    <property type="entry name" value="ALPHA-D-RIBOSE 1-METHYLPHOSPHONATE 5-TRIPHOSPHATE DIPHOSPHATASE"/>
    <property type="match status" value="1"/>
</dbReference>
<evidence type="ECO:0000259" key="1">
    <source>
        <dbReference type="Pfam" id="PF01979"/>
    </source>
</evidence>
<protein>
    <submittedName>
        <fullName evidence="3">Amidohydrolase</fullName>
    </submittedName>
</protein>
<dbReference type="Gene3D" id="3.20.20.140">
    <property type="entry name" value="Metal-dependent hydrolases"/>
    <property type="match status" value="1"/>
</dbReference>
<dbReference type="Gene3D" id="2.30.40.10">
    <property type="entry name" value="Urease, subunit C, domain 1"/>
    <property type="match status" value="1"/>
</dbReference>